<reference evidence="1" key="1">
    <citation type="journal article" date="2025" name="Int. J. Syst. Evol. Microbiol.">
        <title>Inconstantimicrobium mannanitabidum sp. nov., a novel member of the family Clostridiaceae isolated from anoxic soil under the treatment of reductive soil disinfestation.</title>
        <authorList>
            <person name="Ueki A."/>
            <person name="Tonouchi A."/>
            <person name="Honma S."/>
            <person name="Kaku N."/>
            <person name="Ueki K."/>
        </authorList>
    </citation>
    <scope>NUCLEOTIDE SEQUENCE</scope>
    <source>
        <strain evidence="1">TW13</strain>
    </source>
</reference>
<evidence type="ECO:0000313" key="2">
    <source>
        <dbReference type="Proteomes" id="UP001058074"/>
    </source>
</evidence>
<keyword evidence="1" id="KW-0378">Hydrolase</keyword>
<organism evidence="1 2">
    <name type="scientific">Inconstantimicrobium mannanitabidum</name>
    <dbReference type="NCBI Taxonomy" id="1604901"/>
    <lineage>
        <taxon>Bacteria</taxon>
        <taxon>Bacillati</taxon>
        <taxon>Bacillota</taxon>
        <taxon>Clostridia</taxon>
        <taxon>Eubacteriales</taxon>
        <taxon>Clostridiaceae</taxon>
        <taxon>Inconstantimicrobium</taxon>
    </lineage>
</organism>
<keyword evidence="2" id="KW-1185">Reference proteome</keyword>
<accession>A0ACB5RF97</accession>
<comment type="caution">
    <text evidence="1">The sequence shown here is derived from an EMBL/GenBank/DDBJ whole genome shotgun (WGS) entry which is preliminary data.</text>
</comment>
<protein>
    <submittedName>
        <fullName evidence="1">Alpha/beta hydrolase</fullName>
    </submittedName>
</protein>
<dbReference type="EMBL" id="BROD01000001">
    <property type="protein sequence ID" value="GKX67579.1"/>
    <property type="molecule type" value="Genomic_DNA"/>
</dbReference>
<dbReference type="Proteomes" id="UP001058074">
    <property type="component" value="Unassembled WGS sequence"/>
</dbReference>
<sequence length="324" mass="37414">MKNKCKRLIYINEYVSINGIEQFLFHLGTSYDNPVMLYLHGGPGSAESLLTGAFQEKWEEIYTVVHWDQRGAGKTLTQNPNKLPTIDLMLQDLYEVVQYLKKKYSKQKIVLLGHSWGSILGSLFIKKYPEDIAYYIGAAQVIDIVENEKVGYNKVKELIEQADDKRSLKKLEGIGEYPGNKIDFGKEFLKKCNVVRKLQGKYKIGLELRFSIWIAMLKSPIFNFLDIISFIKIPKANENVLKFLVNFDLCNESLEYRVPIYYVLGGCDWQAPYIIAQNYFEQINAPYKKIYIIPNAGHFLMLDQPGLFFDTLSEINKIEEKALT</sequence>
<gene>
    <name evidence="1" type="ORF">rsdtw13_28370</name>
</gene>
<proteinExistence type="predicted"/>
<evidence type="ECO:0000313" key="1">
    <source>
        <dbReference type="EMBL" id="GKX67579.1"/>
    </source>
</evidence>
<name>A0ACB5RF97_9CLOT</name>